<dbReference type="Proteomes" id="UP000664859">
    <property type="component" value="Unassembled WGS sequence"/>
</dbReference>
<evidence type="ECO:0000313" key="2">
    <source>
        <dbReference type="Proteomes" id="UP000664859"/>
    </source>
</evidence>
<proteinExistence type="predicted"/>
<organism evidence="1 2">
    <name type="scientific">Tribonema minus</name>
    <dbReference type="NCBI Taxonomy" id="303371"/>
    <lineage>
        <taxon>Eukaryota</taxon>
        <taxon>Sar</taxon>
        <taxon>Stramenopiles</taxon>
        <taxon>Ochrophyta</taxon>
        <taxon>PX clade</taxon>
        <taxon>Xanthophyceae</taxon>
        <taxon>Tribonematales</taxon>
        <taxon>Tribonemataceae</taxon>
        <taxon>Tribonema</taxon>
    </lineage>
</organism>
<gene>
    <name evidence="1" type="ORF">JKP88DRAFT_274189</name>
</gene>
<name>A0A836C9T4_9STRA</name>
<dbReference type="AlphaFoldDB" id="A0A836C9T4"/>
<keyword evidence="2" id="KW-1185">Reference proteome</keyword>
<sequence>MDQELTAVSTGWAVAAVLTDVIGAEIWSGSAPCPDATSEQEAAFVQQVPLSEWRCDERPLSGSFMMGRGGSSKTHLIEGSSKGPYERLNRHEHCVQTGTCERLVIINSIHAECCTLSRVIAEELDLRVAPLRAVDSLKLTCLRKIRIPDDVRRRCITCNSDSKEQEEEDCDLPVFGSVRRLFLVVDWPAGVDGVAPFGFFKDPDASQPSAEFEGSHRCWVCEDACGACGLLRPMVAGKLRAEGRGLDQCVVNHRCTRGALEYMVKITICDMAGTQWMEHSDEPDFDASLGKHSFLMHPAHPAVRAYWRGVLREGDSVKNANNAAVQLCLRATSAAVLHRGARGAADGYELPPGLAAVDTCPSSAALQKWSAIGDMGIMVAVGGAGSDGAAAPAVWRAAKS</sequence>
<protein>
    <submittedName>
        <fullName evidence="1">Uncharacterized protein</fullName>
    </submittedName>
</protein>
<dbReference type="EMBL" id="JAFCMP010000525">
    <property type="protein sequence ID" value="KAG5177522.1"/>
    <property type="molecule type" value="Genomic_DNA"/>
</dbReference>
<evidence type="ECO:0000313" key="1">
    <source>
        <dbReference type="EMBL" id="KAG5177522.1"/>
    </source>
</evidence>
<comment type="caution">
    <text evidence="1">The sequence shown here is derived from an EMBL/GenBank/DDBJ whole genome shotgun (WGS) entry which is preliminary data.</text>
</comment>
<accession>A0A836C9T4</accession>
<reference evidence="1" key="1">
    <citation type="submission" date="2021-02" db="EMBL/GenBank/DDBJ databases">
        <title>First Annotated Genome of the Yellow-green Alga Tribonema minus.</title>
        <authorList>
            <person name="Mahan K.M."/>
        </authorList>
    </citation>
    <scope>NUCLEOTIDE SEQUENCE</scope>
    <source>
        <strain evidence="1">UTEX B ZZ1240</strain>
    </source>
</reference>